<dbReference type="AlphaFoldDB" id="A0A0D1A555"/>
<evidence type="ECO:0000313" key="2">
    <source>
        <dbReference type="Proteomes" id="UP000032279"/>
    </source>
</evidence>
<organism evidence="1 2">
    <name type="scientific">Paucilactobacillus wasatchensis</name>
    <dbReference type="NCBI Taxonomy" id="1335616"/>
    <lineage>
        <taxon>Bacteria</taxon>
        <taxon>Bacillati</taxon>
        <taxon>Bacillota</taxon>
        <taxon>Bacilli</taxon>
        <taxon>Lactobacillales</taxon>
        <taxon>Lactobacillaceae</taxon>
        <taxon>Paucilactobacillus</taxon>
    </lineage>
</organism>
<dbReference type="Proteomes" id="UP000032279">
    <property type="component" value="Unassembled WGS sequence"/>
</dbReference>
<accession>A0A0D1A555</accession>
<keyword evidence="2" id="KW-1185">Reference proteome</keyword>
<reference evidence="1 2" key="1">
    <citation type="submission" date="2013-08" db="EMBL/GenBank/DDBJ databases">
        <title>Lactobacillus wasatchii sp. WDC04, a late gas producing bacteria isolated from aged chedder cheese.</title>
        <authorList>
            <person name="Oberg C.J."/>
            <person name="Culumber M."/>
            <person name="McMahon D.J."/>
            <person name="Broadbent J.R."/>
            <person name="Oberg T.S."/>
            <person name="Ortaki F."/>
        </authorList>
    </citation>
    <scope>NUCLEOTIDE SEQUENCE [LARGE SCALE GENOMIC DNA]</scope>
    <source>
        <strain evidence="1 2">WDC04</strain>
    </source>
</reference>
<dbReference type="PATRIC" id="fig|1335616.4.peg.1433"/>
<proteinExistence type="predicted"/>
<evidence type="ECO:0000313" key="1">
    <source>
        <dbReference type="EMBL" id="KIS03005.1"/>
    </source>
</evidence>
<protein>
    <submittedName>
        <fullName evidence="1">Uncharacterized protein</fullName>
    </submittedName>
</protein>
<sequence>MAMVLVGTWSFIYDKSNYPVMNLVIYRQRCAGKWRDHIFKNKWWGN</sequence>
<name>A0A0D1A555_9LACO</name>
<gene>
    <name evidence="1" type="ORF">WDC_1429</name>
</gene>
<dbReference type="EMBL" id="AWTT01000036">
    <property type="protein sequence ID" value="KIS03005.1"/>
    <property type="molecule type" value="Genomic_DNA"/>
</dbReference>
<comment type="caution">
    <text evidence="1">The sequence shown here is derived from an EMBL/GenBank/DDBJ whole genome shotgun (WGS) entry which is preliminary data.</text>
</comment>